<keyword evidence="3 5" id="KW-0808">Transferase</keyword>
<dbReference type="EMBL" id="CYZO01000055">
    <property type="protein sequence ID" value="CUO46483.1"/>
    <property type="molecule type" value="Genomic_DNA"/>
</dbReference>
<dbReference type="PANTHER" id="PTHR42832:SF3">
    <property type="entry name" value="L-GLUTAMINE--4-(METHYLSULFANYL)-2-OXOBUTANOATE AMINOTRANSFERASE"/>
    <property type="match status" value="1"/>
</dbReference>
<dbReference type="GO" id="GO:0030170">
    <property type="term" value="F:pyridoxal phosphate binding"/>
    <property type="evidence" value="ECO:0007669"/>
    <property type="project" value="InterPro"/>
</dbReference>
<reference evidence="6 8" key="2">
    <citation type="journal article" date="2019" name="Science, e1252229">
        <title>Invertible promoters mediate bacterial phase variation, antibiotic resistance, and host adaptation in the gut.</title>
        <authorList>
            <person name="Jiang X."/>
            <person name="Hall A.B."/>
            <person name="Arthur T.D."/>
            <person name="Plichta D.R."/>
            <person name="Covington C.T."/>
            <person name="Poyet M."/>
            <person name="Crothers J."/>
            <person name="Moses P.L."/>
            <person name="Tolonen A.C."/>
            <person name="Vlamakis H."/>
            <person name="Alm E.J."/>
            <person name="Xavier R.J."/>
        </authorList>
    </citation>
    <scope>NUCLEOTIDE SEQUENCE [LARGE SCALE GENOMIC DNA]</scope>
    <source>
        <strain evidence="6">Aa_0143</strain>
        <strain evidence="8">aa_0143</strain>
    </source>
</reference>
<gene>
    <name evidence="5" type="primary">dapL_2</name>
    <name evidence="6" type="ORF">EAI93_13655</name>
    <name evidence="5" type="ORF">ERS852456_02637</name>
</gene>
<dbReference type="Pfam" id="PF00155">
    <property type="entry name" value="Aminotran_1_2"/>
    <property type="match status" value="1"/>
</dbReference>
<sequence>MDSKHFSTLINDFKPGIFGALNEKKEELLKEGRKVYNLSVGTPDFEPPLHVMKAMEEACKDPNNYKYSLADMPELLEAVQYRYEKRFGVHVEKDEIMSVYGSQEAMAHIGMVFCDPDNVILVPNPGYPMFEMSGILAKANVEYYTIEEENGYLPDLDSIPEEVLKKTKYMIVSYPLNPVCVCAPDEFYEKLIAFAKKNEIVILHDNAYSDITYGDKPGKSFLSFEGAKDVGAEFYSLSKSYNLTGARISFVVGNKEIISKFRLLRSQIDYGIFYPVQYAAIAALIGPDDFIEEQRRQYASRNKTLCGGLRRIGWDVRDSQGTMFVWAKIPEGYASSVDFCMKLMERTGVIVTPGSAFGSNGEGYVRMALVVNESVIEEIVDVLDASGIFKKNSIKESDI</sequence>
<dbReference type="Gene3D" id="3.40.640.10">
    <property type="entry name" value="Type I PLP-dependent aspartate aminotransferase-like (Major domain)"/>
    <property type="match status" value="1"/>
</dbReference>
<comment type="cofactor">
    <cofactor evidence="1">
        <name>pyridoxal 5'-phosphate</name>
        <dbReference type="ChEBI" id="CHEBI:597326"/>
    </cofactor>
</comment>
<protein>
    <submittedName>
        <fullName evidence="6">Aminotransferase class I/II-fold pyridoxal phosphate-dependent enzyme</fullName>
    </submittedName>
    <submittedName>
        <fullName evidence="5">LL-diaminopimelate aminotransferase</fullName>
        <ecNumber evidence="5">2.6.1.83</ecNumber>
    </submittedName>
</protein>
<dbReference type="Gene3D" id="3.90.1150.10">
    <property type="entry name" value="Aspartate Aminotransferase, domain 1"/>
    <property type="match status" value="1"/>
</dbReference>
<dbReference type="InterPro" id="IPR015422">
    <property type="entry name" value="PyrdxlP-dep_Trfase_small"/>
</dbReference>
<evidence type="ECO:0000313" key="6">
    <source>
        <dbReference type="EMBL" id="RYS76009.1"/>
    </source>
</evidence>
<organism evidence="5 7">
    <name type="scientific">[Ruminococcus] torques</name>
    <dbReference type="NCBI Taxonomy" id="33039"/>
    <lineage>
        <taxon>Bacteria</taxon>
        <taxon>Bacillati</taxon>
        <taxon>Bacillota</taxon>
        <taxon>Clostridia</taxon>
        <taxon>Lachnospirales</taxon>
        <taxon>Lachnospiraceae</taxon>
        <taxon>Mediterraneibacter</taxon>
    </lineage>
</organism>
<dbReference type="InterPro" id="IPR015421">
    <property type="entry name" value="PyrdxlP-dep_Trfase_major"/>
</dbReference>
<proteinExistence type="predicted"/>
<accession>A0A174F896</accession>
<evidence type="ECO:0000256" key="1">
    <source>
        <dbReference type="ARBA" id="ARBA00001933"/>
    </source>
</evidence>
<evidence type="ECO:0000313" key="7">
    <source>
        <dbReference type="Proteomes" id="UP000095787"/>
    </source>
</evidence>
<evidence type="ECO:0000313" key="8">
    <source>
        <dbReference type="Proteomes" id="UP000292665"/>
    </source>
</evidence>
<feature type="domain" description="Aminotransferase class I/classII large" evidence="4">
    <location>
        <begin position="34"/>
        <end position="383"/>
    </location>
</feature>
<dbReference type="Proteomes" id="UP000095787">
    <property type="component" value="Unassembled WGS sequence"/>
</dbReference>
<reference evidence="5 7" key="1">
    <citation type="submission" date="2015-09" db="EMBL/GenBank/DDBJ databases">
        <authorList>
            <consortium name="Pathogen Informatics"/>
        </authorList>
    </citation>
    <scope>NUCLEOTIDE SEQUENCE [LARGE SCALE GENOMIC DNA]</scope>
    <source>
        <strain evidence="5 7">2789STDY5834841</strain>
    </source>
</reference>
<dbReference type="AlphaFoldDB" id="A0A174F896"/>
<dbReference type="CDD" id="cd00609">
    <property type="entry name" value="AAT_like"/>
    <property type="match status" value="1"/>
</dbReference>
<dbReference type="SUPFAM" id="SSF53383">
    <property type="entry name" value="PLP-dependent transferases"/>
    <property type="match status" value="1"/>
</dbReference>
<dbReference type="InterPro" id="IPR050881">
    <property type="entry name" value="LL-DAP_aminotransferase"/>
</dbReference>
<dbReference type="PANTHER" id="PTHR42832">
    <property type="entry name" value="AMINO ACID AMINOTRANSFERASE"/>
    <property type="match status" value="1"/>
</dbReference>
<name>A0A174F896_9FIRM</name>
<dbReference type="InterPro" id="IPR004839">
    <property type="entry name" value="Aminotransferase_I/II_large"/>
</dbReference>
<evidence type="ECO:0000256" key="3">
    <source>
        <dbReference type="ARBA" id="ARBA00022679"/>
    </source>
</evidence>
<dbReference type="InterPro" id="IPR015424">
    <property type="entry name" value="PyrdxlP-dep_Trfase"/>
</dbReference>
<dbReference type="GO" id="GO:0010285">
    <property type="term" value="F:L,L-diaminopimelate aminotransferase activity"/>
    <property type="evidence" value="ECO:0007669"/>
    <property type="project" value="UniProtKB-EC"/>
</dbReference>
<evidence type="ECO:0000313" key="5">
    <source>
        <dbReference type="EMBL" id="CUO46483.1"/>
    </source>
</evidence>
<evidence type="ECO:0000256" key="2">
    <source>
        <dbReference type="ARBA" id="ARBA00022576"/>
    </source>
</evidence>
<dbReference type="Proteomes" id="UP000292665">
    <property type="component" value="Unassembled WGS sequence"/>
</dbReference>
<evidence type="ECO:0000259" key="4">
    <source>
        <dbReference type="Pfam" id="PF00155"/>
    </source>
</evidence>
<dbReference type="RefSeq" id="WP_009242192.1">
    <property type="nucleotide sequence ID" value="NZ_AP028249.1"/>
</dbReference>
<dbReference type="EMBL" id="RCYR01000054">
    <property type="protein sequence ID" value="RYS76009.1"/>
    <property type="molecule type" value="Genomic_DNA"/>
</dbReference>
<keyword evidence="2 5" id="KW-0032">Aminotransferase</keyword>
<dbReference type="EC" id="2.6.1.83" evidence="5"/>